<feature type="region of interest" description="Disordered" evidence="1">
    <location>
        <begin position="92"/>
        <end position="134"/>
    </location>
</feature>
<feature type="compositionally biased region" description="Low complexity" evidence="1">
    <location>
        <begin position="121"/>
        <end position="134"/>
    </location>
</feature>
<gene>
    <name evidence="2" type="ORF">RHS01_10980</name>
</gene>
<dbReference type="AlphaFoldDB" id="A0A8H7I2B3"/>
<proteinExistence type="predicted"/>
<evidence type="ECO:0000256" key="1">
    <source>
        <dbReference type="SAM" id="MobiDB-lite"/>
    </source>
</evidence>
<organism evidence="2 3">
    <name type="scientific">Rhizoctonia solani</name>
    <dbReference type="NCBI Taxonomy" id="456999"/>
    <lineage>
        <taxon>Eukaryota</taxon>
        <taxon>Fungi</taxon>
        <taxon>Dikarya</taxon>
        <taxon>Basidiomycota</taxon>
        <taxon>Agaricomycotina</taxon>
        <taxon>Agaricomycetes</taxon>
        <taxon>Cantharellales</taxon>
        <taxon>Ceratobasidiaceae</taxon>
        <taxon>Rhizoctonia</taxon>
    </lineage>
</organism>
<dbReference type="Proteomes" id="UP000614334">
    <property type="component" value="Unassembled WGS sequence"/>
</dbReference>
<evidence type="ECO:0000313" key="3">
    <source>
        <dbReference type="Proteomes" id="UP000614334"/>
    </source>
</evidence>
<feature type="compositionally biased region" description="Polar residues" evidence="1">
    <location>
        <begin position="1"/>
        <end position="11"/>
    </location>
</feature>
<comment type="caution">
    <text evidence="2">The sequence shown here is derived from an EMBL/GenBank/DDBJ whole genome shotgun (WGS) entry which is preliminary data.</text>
</comment>
<reference evidence="2" key="1">
    <citation type="submission" date="2020-09" db="EMBL/GenBank/DDBJ databases">
        <title>Comparative genome analyses of four rice-infecting Rhizoctonia solani isolates reveal extensive enrichment of homogalacturonan modification genes.</title>
        <authorList>
            <person name="Lee D.-Y."/>
            <person name="Jeon J."/>
            <person name="Kim K.-T."/>
            <person name="Cheong K."/>
            <person name="Song H."/>
            <person name="Choi G."/>
            <person name="Ko J."/>
            <person name="Opiyo S.O."/>
            <person name="Zuo S."/>
            <person name="Madhav S."/>
            <person name="Lee Y.-H."/>
            <person name="Wang G.-L."/>
        </authorList>
    </citation>
    <scope>NUCLEOTIDE SEQUENCE</scope>
    <source>
        <strain evidence="2">AG1-IA B2</strain>
    </source>
</reference>
<dbReference type="EMBL" id="JACYCF010000045">
    <property type="protein sequence ID" value="KAF8748166.1"/>
    <property type="molecule type" value="Genomic_DNA"/>
</dbReference>
<evidence type="ECO:0000313" key="2">
    <source>
        <dbReference type="EMBL" id="KAF8748166.1"/>
    </source>
</evidence>
<feature type="region of interest" description="Disordered" evidence="1">
    <location>
        <begin position="1"/>
        <end position="41"/>
    </location>
</feature>
<sequence>MYRPSGSTSTVPKPRTRAPRLREPRPAILKRSPVAPPVSRLPMMMTSPIRATGVSSSSLPPSFSPLRRLLKNAGVKSIEEVLNKGGVMGLKDEMKREDKREREVVDLTSDAGEEDAPVSGRTARTPPRTSRPID</sequence>
<protein>
    <submittedName>
        <fullName evidence="2">Uncharacterized protein</fullName>
    </submittedName>
</protein>
<name>A0A8H7I2B3_9AGAM</name>
<accession>A0A8H7I2B3</accession>
<feature type="compositionally biased region" description="Basic and acidic residues" evidence="1">
    <location>
        <begin position="92"/>
        <end position="105"/>
    </location>
</feature>